<dbReference type="CDD" id="cd15848">
    <property type="entry name" value="SNARE_syntaxin1-like"/>
    <property type="match status" value="1"/>
</dbReference>
<keyword evidence="3" id="KW-0472">Membrane</keyword>
<dbReference type="GO" id="GO:0031201">
    <property type="term" value="C:SNARE complex"/>
    <property type="evidence" value="ECO:0007669"/>
    <property type="project" value="TreeGrafter"/>
</dbReference>
<feature type="domain" description="T-SNARE coiled-coil homology" evidence="4">
    <location>
        <begin position="198"/>
        <end position="260"/>
    </location>
</feature>
<dbReference type="AlphaFoldDB" id="A0AA36HFU4"/>
<proteinExistence type="inferred from homology"/>
<keyword evidence="2" id="KW-0532">Neurotransmitter transport</keyword>
<dbReference type="GO" id="GO:0005484">
    <property type="term" value="F:SNAP receptor activity"/>
    <property type="evidence" value="ECO:0007669"/>
    <property type="project" value="TreeGrafter"/>
</dbReference>
<dbReference type="SUPFAM" id="SSF47661">
    <property type="entry name" value="t-snare proteins"/>
    <property type="match status" value="1"/>
</dbReference>
<gene>
    <name evidence="5" type="ORF">CYNAS_LOCUS21433</name>
</gene>
<dbReference type="SMART" id="SM00503">
    <property type="entry name" value="SynN"/>
    <property type="match status" value="1"/>
</dbReference>
<keyword evidence="3" id="KW-0812">Transmembrane</keyword>
<name>A0AA36HFU4_CYLNA</name>
<dbReference type="GO" id="GO:0000149">
    <property type="term" value="F:SNARE binding"/>
    <property type="evidence" value="ECO:0007669"/>
    <property type="project" value="TreeGrafter"/>
</dbReference>
<dbReference type="InterPro" id="IPR010989">
    <property type="entry name" value="SNARE"/>
</dbReference>
<dbReference type="GO" id="GO:0006887">
    <property type="term" value="P:exocytosis"/>
    <property type="evidence" value="ECO:0007669"/>
    <property type="project" value="TreeGrafter"/>
</dbReference>
<feature type="transmembrane region" description="Helical" evidence="3">
    <location>
        <begin position="272"/>
        <end position="296"/>
    </location>
</feature>
<dbReference type="GO" id="GO:0005886">
    <property type="term" value="C:plasma membrane"/>
    <property type="evidence" value="ECO:0007669"/>
    <property type="project" value="TreeGrafter"/>
</dbReference>
<dbReference type="GO" id="GO:0012505">
    <property type="term" value="C:endomembrane system"/>
    <property type="evidence" value="ECO:0007669"/>
    <property type="project" value="TreeGrafter"/>
</dbReference>
<evidence type="ECO:0000313" key="6">
    <source>
        <dbReference type="Proteomes" id="UP001176961"/>
    </source>
</evidence>
<dbReference type="PANTHER" id="PTHR19957">
    <property type="entry name" value="SYNTAXIN"/>
    <property type="match status" value="1"/>
</dbReference>
<dbReference type="GO" id="GO:0048278">
    <property type="term" value="P:vesicle docking"/>
    <property type="evidence" value="ECO:0007669"/>
    <property type="project" value="TreeGrafter"/>
</dbReference>
<evidence type="ECO:0000256" key="1">
    <source>
        <dbReference type="ARBA" id="ARBA00009063"/>
    </source>
</evidence>
<reference evidence="5" key="1">
    <citation type="submission" date="2023-07" db="EMBL/GenBank/DDBJ databases">
        <authorList>
            <consortium name="CYATHOMIX"/>
        </authorList>
    </citation>
    <scope>NUCLEOTIDE SEQUENCE</scope>
    <source>
        <strain evidence="5">N/A</strain>
    </source>
</reference>
<dbReference type="Pfam" id="PF05739">
    <property type="entry name" value="SNARE"/>
    <property type="match status" value="1"/>
</dbReference>
<dbReference type="InterPro" id="IPR000727">
    <property type="entry name" value="T_SNARE_dom"/>
</dbReference>
<evidence type="ECO:0000256" key="3">
    <source>
        <dbReference type="SAM" id="Phobius"/>
    </source>
</evidence>
<keyword evidence="6" id="KW-1185">Reference proteome</keyword>
<dbReference type="Gene3D" id="1.20.58.70">
    <property type="match status" value="1"/>
</dbReference>
<dbReference type="PROSITE" id="PS50192">
    <property type="entry name" value="T_SNARE"/>
    <property type="match status" value="1"/>
</dbReference>
<dbReference type="GO" id="GO:0006836">
    <property type="term" value="P:neurotransmitter transport"/>
    <property type="evidence" value="ECO:0007669"/>
    <property type="project" value="UniProtKB-KW"/>
</dbReference>
<keyword evidence="2" id="KW-0813">Transport</keyword>
<evidence type="ECO:0000259" key="4">
    <source>
        <dbReference type="PROSITE" id="PS50192"/>
    </source>
</evidence>
<evidence type="ECO:0000256" key="2">
    <source>
        <dbReference type="ARBA" id="ARBA00022775"/>
    </source>
</evidence>
<dbReference type="Gene3D" id="1.20.5.110">
    <property type="match status" value="1"/>
</dbReference>
<comment type="caution">
    <text evidence="5">The sequence shown here is derived from an EMBL/GenBank/DDBJ whole genome shotgun (WGS) entry which is preliminary data.</text>
</comment>
<organism evidence="5 6">
    <name type="scientific">Cylicocyclus nassatus</name>
    <name type="common">Nematode worm</name>
    <dbReference type="NCBI Taxonomy" id="53992"/>
    <lineage>
        <taxon>Eukaryota</taxon>
        <taxon>Metazoa</taxon>
        <taxon>Ecdysozoa</taxon>
        <taxon>Nematoda</taxon>
        <taxon>Chromadorea</taxon>
        <taxon>Rhabditida</taxon>
        <taxon>Rhabditina</taxon>
        <taxon>Rhabditomorpha</taxon>
        <taxon>Strongyloidea</taxon>
        <taxon>Strongylidae</taxon>
        <taxon>Cylicocyclus</taxon>
    </lineage>
</organism>
<dbReference type="SMART" id="SM00397">
    <property type="entry name" value="t_SNARE"/>
    <property type="match status" value="1"/>
</dbReference>
<evidence type="ECO:0000313" key="5">
    <source>
        <dbReference type="EMBL" id="CAJ0609450.1"/>
    </source>
</evidence>
<dbReference type="Proteomes" id="UP001176961">
    <property type="component" value="Unassembled WGS sequence"/>
</dbReference>
<dbReference type="GO" id="GO:0006886">
    <property type="term" value="P:intracellular protein transport"/>
    <property type="evidence" value="ECO:0007669"/>
    <property type="project" value="TreeGrafter"/>
</dbReference>
<accession>A0AA36HFU4</accession>
<dbReference type="Pfam" id="PF00804">
    <property type="entry name" value="Syntaxin"/>
    <property type="match status" value="1"/>
</dbReference>
<dbReference type="InterPro" id="IPR045242">
    <property type="entry name" value="Syntaxin"/>
</dbReference>
<dbReference type="PANTHER" id="PTHR19957:SF113">
    <property type="entry name" value="SYNTAXIN-2-RELATED"/>
    <property type="match status" value="1"/>
</dbReference>
<keyword evidence="3" id="KW-1133">Transmembrane helix</keyword>
<dbReference type="EMBL" id="CATQJL010000326">
    <property type="protein sequence ID" value="CAJ0609450.1"/>
    <property type="molecule type" value="Genomic_DNA"/>
</dbReference>
<dbReference type="InterPro" id="IPR006011">
    <property type="entry name" value="Syntaxin_N"/>
</dbReference>
<protein>
    <recommendedName>
        <fullName evidence="4">t-SNARE coiled-coil homology domain-containing protein</fullName>
    </recommendedName>
</protein>
<sequence>MRDRLADFQRRVVTDRFEEVELGPTPPAGVPEGIATAIDGRLSLTRKLLSELQSEIEVLRRKEQHILALAVADPTEKDVLEDQIGKIRRKTVDLRRMVNEVDNEFNEFARVCKSSGEVRVRKNQIDLIRKKLRDLIIQFNETHADYRSRVSVRVRRQLRAVGENVTEEEADKIIDAAGHDELFFRQVNPLSVSAKAALADVKRRHNEIVELEKSIQTMQEIFVDLQNLTEIQNEMVDNIAQNIETTKEHVEQGARNVKVGLEYKKSATRKKILVLLCVIIIILLLIVAAIILAVFLSNHK</sequence>
<comment type="similarity">
    <text evidence="1">Belongs to the syntaxin family.</text>
</comment>
<dbReference type="GO" id="GO:0006906">
    <property type="term" value="P:vesicle fusion"/>
    <property type="evidence" value="ECO:0007669"/>
    <property type="project" value="TreeGrafter"/>
</dbReference>